<organism evidence="2 3">
    <name type="scientific">Actinomadura viridis</name>
    <dbReference type="NCBI Taxonomy" id="58110"/>
    <lineage>
        <taxon>Bacteria</taxon>
        <taxon>Bacillati</taxon>
        <taxon>Actinomycetota</taxon>
        <taxon>Actinomycetes</taxon>
        <taxon>Streptosporangiales</taxon>
        <taxon>Thermomonosporaceae</taxon>
        <taxon>Actinomadura</taxon>
    </lineage>
</organism>
<name>A0A931DJW1_9ACTN</name>
<evidence type="ECO:0000313" key="3">
    <source>
        <dbReference type="Proteomes" id="UP000614047"/>
    </source>
</evidence>
<dbReference type="Proteomes" id="UP000614047">
    <property type="component" value="Unassembled WGS sequence"/>
</dbReference>
<dbReference type="Pfam" id="PF05076">
    <property type="entry name" value="SUFU"/>
    <property type="match status" value="1"/>
</dbReference>
<feature type="domain" description="Suppressor of fused-like" evidence="1">
    <location>
        <begin position="36"/>
        <end position="185"/>
    </location>
</feature>
<proteinExistence type="predicted"/>
<reference evidence="2" key="1">
    <citation type="submission" date="2020-11" db="EMBL/GenBank/DDBJ databases">
        <title>Sequencing the genomes of 1000 actinobacteria strains.</title>
        <authorList>
            <person name="Klenk H.-P."/>
        </authorList>
    </citation>
    <scope>NUCLEOTIDE SEQUENCE</scope>
    <source>
        <strain evidence="2">DSM 43175</strain>
    </source>
</reference>
<accession>A0A931DJW1</accession>
<comment type="caution">
    <text evidence="2">The sequence shown here is derived from an EMBL/GenBank/DDBJ whole genome shotgun (WGS) entry which is preliminary data.</text>
</comment>
<dbReference type="AlphaFoldDB" id="A0A931DJW1"/>
<dbReference type="EMBL" id="JADOUA010000001">
    <property type="protein sequence ID" value="MBG6092534.1"/>
    <property type="molecule type" value="Genomic_DNA"/>
</dbReference>
<protein>
    <recommendedName>
        <fullName evidence="1">Suppressor of fused-like domain-containing protein</fullName>
    </recommendedName>
</protein>
<evidence type="ECO:0000259" key="1">
    <source>
        <dbReference type="Pfam" id="PF05076"/>
    </source>
</evidence>
<keyword evidence="3" id="KW-1185">Reference proteome</keyword>
<dbReference type="RefSeq" id="WP_197014702.1">
    <property type="nucleotide sequence ID" value="NZ_BAABES010000009.1"/>
</dbReference>
<gene>
    <name evidence="2" type="ORF">IW256_006647</name>
</gene>
<sequence length="188" mass="20876">MASLYEGLLGHAERYLGPVTHAEPPDVLGYNRGFAIGFHRHPEHRMVSAASTGLRFQDLEFQLPEEIVCSARPGQEQEAGHLVHFAATSALKNGKGHGYGGGYRNADPLIPETRISSLAYSAHPHLPEEFDHFRNADGEAVLRFVTVVPMTDPEFRFVLDEKDGLHGLMEVWRLNGTDILDLHRKSAV</sequence>
<evidence type="ECO:0000313" key="2">
    <source>
        <dbReference type="EMBL" id="MBG6092534.1"/>
    </source>
</evidence>
<dbReference type="InterPro" id="IPR020941">
    <property type="entry name" value="SUFU-like_domain"/>
</dbReference>